<evidence type="ECO:0000313" key="1">
    <source>
        <dbReference type="EMBL" id="KAL0338922.1"/>
    </source>
</evidence>
<dbReference type="EMBL" id="JACGWK010000008">
    <property type="protein sequence ID" value="KAL0338922.1"/>
    <property type="molecule type" value="Genomic_DNA"/>
</dbReference>
<accession>A0AAW2N7S6</accession>
<reference evidence="1" key="2">
    <citation type="journal article" date="2024" name="Plant">
        <title>Genomic evolution and insights into agronomic trait innovations of Sesamum species.</title>
        <authorList>
            <person name="Miao H."/>
            <person name="Wang L."/>
            <person name="Qu L."/>
            <person name="Liu H."/>
            <person name="Sun Y."/>
            <person name="Le M."/>
            <person name="Wang Q."/>
            <person name="Wei S."/>
            <person name="Zheng Y."/>
            <person name="Lin W."/>
            <person name="Duan Y."/>
            <person name="Cao H."/>
            <person name="Xiong S."/>
            <person name="Wang X."/>
            <person name="Wei L."/>
            <person name="Li C."/>
            <person name="Ma Q."/>
            <person name="Ju M."/>
            <person name="Zhao R."/>
            <person name="Li G."/>
            <person name="Mu C."/>
            <person name="Tian Q."/>
            <person name="Mei H."/>
            <person name="Zhang T."/>
            <person name="Gao T."/>
            <person name="Zhang H."/>
        </authorList>
    </citation>
    <scope>NUCLEOTIDE SEQUENCE</scope>
    <source>
        <strain evidence="1">G01</strain>
    </source>
</reference>
<gene>
    <name evidence="1" type="ORF">Sangu_1414300</name>
</gene>
<name>A0AAW2N7S6_9LAMI</name>
<sequence>MQQDLQQPYSKEKTMASMAQLRYSPLAGHYCRTAGAPPVTSFGPVFADSAFPNTVSLPSLKCSGNMQLNPDFKTKFHLPCAGGGGDIGIGRGVVVVVVGIVGVEGGVVKEIRMNPSRRGMGLDRLGLLLMDGDRGLLPIHSSPSKFSWKSWLVLVLVFLETWLHAPTLASTSLILCSRRLSLVPL</sequence>
<organism evidence="1">
    <name type="scientific">Sesamum angustifolium</name>
    <dbReference type="NCBI Taxonomy" id="2727405"/>
    <lineage>
        <taxon>Eukaryota</taxon>
        <taxon>Viridiplantae</taxon>
        <taxon>Streptophyta</taxon>
        <taxon>Embryophyta</taxon>
        <taxon>Tracheophyta</taxon>
        <taxon>Spermatophyta</taxon>
        <taxon>Magnoliopsida</taxon>
        <taxon>eudicotyledons</taxon>
        <taxon>Gunneridae</taxon>
        <taxon>Pentapetalae</taxon>
        <taxon>asterids</taxon>
        <taxon>lamiids</taxon>
        <taxon>Lamiales</taxon>
        <taxon>Pedaliaceae</taxon>
        <taxon>Sesamum</taxon>
    </lineage>
</organism>
<proteinExistence type="predicted"/>
<protein>
    <submittedName>
        <fullName evidence="1">Uncharacterized protein</fullName>
    </submittedName>
</protein>
<comment type="caution">
    <text evidence="1">The sequence shown here is derived from an EMBL/GenBank/DDBJ whole genome shotgun (WGS) entry which is preliminary data.</text>
</comment>
<dbReference type="AlphaFoldDB" id="A0AAW2N7S6"/>
<reference evidence="1" key="1">
    <citation type="submission" date="2020-06" db="EMBL/GenBank/DDBJ databases">
        <authorList>
            <person name="Li T."/>
            <person name="Hu X."/>
            <person name="Zhang T."/>
            <person name="Song X."/>
            <person name="Zhang H."/>
            <person name="Dai N."/>
            <person name="Sheng W."/>
            <person name="Hou X."/>
            <person name="Wei L."/>
        </authorList>
    </citation>
    <scope>NUCLEOTIDE SEQUENCE</scope>
    <source>
        <strain evidence="1">G01</strain>
        <tissue evidence="1">Leaf</tissue>
    </source>
</reference>